<sequence>MGKLYSIITTILITIRKSGRTEICAGSLIQPGWVVSAAHCFDNGLSDSSQIGVWGGHPEQRQGILKTVKQGGIHIETRWDDQKVQNDLALLELETPFSPQDGVALISISNEVSIPNGATCFVAGWGMTEEGKSSTVVRQAKVNIVDYETCATGWNDIEKSSQICALGDEFNANDPSSEIPRVSDSCQGDSGGPLYCNTTVNAMLLYGAVSYGPRECGTPGKPGVYTRLSYFRGEIESLVGTKLPTEAIDYNATRDNYRFANSAITKTSLNAFLFFLALCKILF</sequence>
<organism evidence="10">
    <name type="scientific">Oikopleura dioica</name>
    <name type="common">Tunicate</name>
    <dbReference type="NCBI Taxonomy" id="34765"/>
    <lineage>
        <taxon>Eukaryota</taxon>
        <taxon>Metazoa</taxon>
        <taxon>Chordata</taxon>
        <taxon>Tunicata</taxon>
        <taxon>Appendicularia</taxon>
        <taxon>Copelata</taxon>
        <taxon>Oikopleuridae</taxon>
        <taxon>Oikopleura</taxon>
    </lineage>
</organism>
<dbReference type="Proteomes" id="UP000001307">
    <property type="component" value="Unassembled WGS sequence"/>
</dbReference>
<dbReference type="GO" id="GO:0005615">
    <property type="term" value="C:extracellular space"/>
    <property type="evidence" value="ECO:0007669"/>
    <property type="project" value="TreeGrafter"/>
</dbReference>
<evidence type="ECO:0000256" key="6">
    <source>
        <dbReference type="ARBA" id="ARBA00023157"/>
    </source>
</evidence>
<keyword evidence="3 8" id="KW-0645">Protease</keyword>
<dbReference type="SMART" id="SM00020">
    <property type="entry name" value="Tryp_SPc"/>
    <property type="match status" value="1"/>
</dbReference>
<accession>E4WZ16</accession>
<reference evidence="10" key="1">
    <citation type="journal article" date="2010" name="Science">
        <title>Plasticity of animal genome architecture unmasked by rapid evolution of a pelagic tunicate.</title>
        <authorList>
            <person name="Denoeud F."/>
            <person name="Henriet S."/>
            <person name="Mungpakdee S."/>
            <person name="Aury J.M."/>
            <person name="Da Silva C."/>
            <person name="Brinkmann H."/>
            <person name="Mikhaleva J."/>
            <person name="Olsen L.C."/>
            <person name="Jubin C."/>
            <person name="Canestro C."/>
            <person name="Bouquet J.M."/>
            <person name="Danks G."/>
            <person name="Poulain J."/>
            <person name="Campsteijn C."/>
            <person name="Adamski M."/>
            <person name="Cross I."/>
            <person name="Yadetie F."/>
            <person name="Muffato M."/>
            <person name="Louis A."/>
            <person name="Butcher S."/>
            <person name="Tsagkogeorga G."/>
            <person name="Konrad A."/>
            <person name="Singh S."/>
            <person name="Jensen M.F."/>
            <person name="Cong E.H."/>
            <person name="Eikeseth-Otteraa H."/>
            <person name="Noel B."/>
            <person name="Anthouard V."/>
            <person name="Porcel B.M."/>
            <person name="Kachouri-Lafond R."/>
            <person name="Nishino A."/>
            <person name="Ugolini M."/>
            <person name="Chourrout P."/>
            <person name="Nishida H."/>
            <person name="Aasland R."/>
            <person name="Huzurbazar S."/>
            <person name="Westhof E."/>
            <person name="Delsuc F."/>
            <person name="Lehrach H."/>
            <person name="Reinhardt R."/>
            <person name="Weissenbach J."/>
            <person name="Roy S.W."/>
            <person name="Artiguenave F."/>
            <person name="Postlethwait J.H."/>
            <person name="Manak J.R."/>
            <person name="Thompson E.M."/>
            <person name="Jaillon O."/>
            <person name="Du Pasquier L."/>
            <person name="Boudinot P."/>
            <person name="Liberles D.A."/>
            <person name="Volff J.N."/>
            <person name="Philippe H."/>
            <person name="Lenhard B."/>
            <person name="Roest Crollius H."/>
            <person name="Wincker P."/>
            <person name="Chourrout D."/>
        </authorList>
    </citation>
    <scope>NUCLEOTIDE SEQUENCE [LARGE SCALE GENOMIC DNA]</scope>
</reference>
<dbReference type="FunFam" id="2.40.10.10:FF:000002">
    <property type="entry name" value="Transmembrane protease serine"/>
    <property type="match status" value="1"/>
</dbReference>
<gene>
    <name evidence="10" type="ORF">GSOID_T00013162001</name>
</gene>
<dbReference type="PROSITE" id="PS50240">
    <property type="entry name" value="TRYPSIN_DOM"/>
    <property type="match status" value="1"/>
</dbReference>
<comment type="subcellular location">
    <subcellularLocation>
        <location evidence="1">Secreted</location>
    </subcellularLocation>
</comment>
<dbReference type="OrthoDB" id="10012881at2759"/>
<evidence type="ECO:0000256" key="8">
    <source>
        <dbReference type="RuleBase" id="RU363034"/>
    </source>
</evidence>
<dbReference type="InterPro" id="IPR001314">
    <property type="entry name" value="Peptidase_S1A"/>
</dbReference>
<evidence type="ECO:0000313" key="10">
    <source>
        <dbReference type="EMBL" id="CBY22411.1"/>
    </source>
</evidence>
<dbReference type="PANTHER" id="PTHR24264:SF65">
    <property type="entry name" value="SRCR DOMAIN-CONTAINING PROTEIN"/>
    <property type="match status" value="1"/>
</dbReference>
<proteinExistence type="inferred from homology"/>
<evidence type="ECO:0000259" key="9">
    <source>
        <dbReference type="PROSITE" id="PS50240"/>
    </source>
</evidence>
<evidence type="ECO:0000256" key="5">
    <source>
        <dbReference type="ARBA" id="ARBA00022825"/>
    </source>
</evidence>
<name>E4WZ16_OIKDI</name>
<dbReference type="InterPro" id="IPR050127">
    <property type="entry name" value="Serine_Proteases_S1"/>
</dbReference>
<keyword evidence="2" id="KW-0964">Secreted</keyword>
<dbReference type="CDD" id="cd00190">
    <property type="entry name" value="Tryp_SPc"/>
    <property type="match status" value="1"/>
</dbReference>
<evidence type="ECO:0000256" key="4">
    <source>
        <dbReference type="ARBA" id="ARBA00022801"/>
    </source>
</evidence>
<feature type="domain" description="Peptidase S1" evidence="9">
    <location>
        <begin position="12"/>
        <end position="240"/>
    </location>
</feature>
<dbReference type="Gene3D" id="2.40.10.10">
    <property type="entry name" value="Trypsin-like serine proteases"/>
    <property type="match status" value="1"/>
</dbReference>
<dbReference type="InterPro" id="IPR001254">
    <property type="entry name" value="Trypsin_dom"/>
</dbReference>
<dbReference type="InterPro" id="IPR009003">
    <property type="entry name" value="Peptidase_S1_PA"/>
</dbReference>
<dbReference type="Pfam" id="PF00089">
    <property type="entry name" value="Trypsin"/>
    <property type="match status" value="1"/>
</dbReference>
<dbReference type="InterPro" id="IPR033116">
    <property type="entry name" value="TRYPSIN_SER"/>
</dbReference>
<dbReference type="EMBL" id="FN653019">
    <property type="protein sequence ID" value="CBY22411.1"/>
    <property type="molecule type" value="Genomic_DNA"/>
</dbReference>
<evidence type="ECO:0000256" key="3">
    <source>
        <dbReference type="ARBA" id="ARBA00022670"/>
    </source>
</evidence>
<protein>
    <recommendedName>
        <fullName evidence="9">Peptidase S1 domain-containing protein</fullName>
    </recommendedName>
</protein>
<evidence type="ECO:0000256" key="7">
    <source>
        <dbReference type="ARBA" id="ARBA00024195"/>
    </source>
</evidence>
<dbReference type="PROSITE" id="PS00135">
    <property type="entry name" value="TRYPSIN_SER"/>
    <property type="match status" value="1"/>
</dbReference>
<dbReference type="SUPFAM" id="SSF50494">
    <property type="entry name" value="Trypsin-like serine proteases"/>
    <property type="match status" value="1"/>
</dbReference>
<dbReference type="GO" id="GO:0004252">
    <property type="term" value="F:serine-type endopeptidase activity"/>
    <property type="evidence" value="ECO:0007669"/>
    <property type="project" value="InterPro"/>
</dbReference>
<keyword evidence="11" id="KW-1185">Reference proteome</keyword>
<dbReference type="InParanoid" id="E4WZ16"/>
<dbReference type="AlphaFoldDB" id="E4WZ16"/>
<comment type="similarity">
    <text evidence="7">Belongs to the peptidase S1 family. CLIP subfamily.</text>
</comment>
<dbReference type="InterPro" id="IPR043504">
    <property type="entry name" value="Peptidase_S1_PA_chymotrypsin"/>
</dbReference>
<dbReference type="PROSITE" id="PS00134">
    <property type="entry name" value="TRYPSIN_HIS"/>
    <property type="match status" value="1"/>
</dbReference>
<evidence type="ECO:0000313" key="11">
    <source>
        <dbReference type="Proteomes" id="UP000001307"/>
    </source>
</evidence>
<dbReference type="GO" id="GO:0006508">
    <property type="term" value="P:proteolysis"/>
    <property type="evidence" value="ECO:0007669"/>
    <property type="project" value="UniProtKB-KW"/>
</dbReference>
<keyword evidence="4 8" id="KW-0378">Hydrolase</keyword>
<dbReference type="InterPro" id="IPR018114">
    <property type="entry name" value="TRYPSIN_HIS"/>
</dbReference>
<keyword evidence="5 8" id="KW-0720">Serine protease</keyword>
<dbReference type="PRINTS" id="PR00722">
    <property type="entry name" value="CHYMOTRYPSIN"/>
</dbReference>
<dbReference type="PANTHER" id="PTHR24264">
    <property type="entry name" value="TRYPSIN-RELATED"/>
    <property type="match status" value="1"/>
</dbReference>
<evidence type="ECO:0000256" key="2">
    <source>
        <dbReference type="ARBA" id="ARBA00022525"/>
    </source>
</evidence>
<keyword evidence="6" id="KW-1015">Disulfide bond</keyword>
<evidence type="ECO:0000256" key="1">
    <source>
        <dbReference type="ARBA" id="ARBA00004613"/>
    </source>
</evidence>